<dbReference type="AlphaFoldDB" id="A0A3L6S9J0"/>
<keyword evidence="3" id="KW-1185">Reference proteome</keyword>
<dbReference type="Gene3D" id="1.25.40.20">
    <property type="entry name" value="Ankyrin repeat-containing domain"/>
    <property type="match status" value="2"/>
</dbReference>
<organism evidence="2 3">
    <name type="scientific">Panicum miliaceum</name>
    <name type="common">Proso millet</name>
    <name type="synonym">Broomcorn millet</name>
    <dbReference type="NCBI Taxonomy" id="4540"/>
    <lineage>
        <taxon>Eukaryota</taxon>
        <taxon>Viridiplantae</taxon>
        <taxon>Streptophyta</taxon>
        <taxon>Embryophyta</taxon>
        <taxon>Tracheophyta</taxon>
        <taxon>Spermatophyta</taxon>
        <taxon>Magnoliopsida</taxon>
        <taxon>Liliopsida</taxon>
        <taxon>Poales</taxon>
        <taxon>Poaceae</taxon>
        <taxon>PACMAD clade</taxon>
        <taxon>Panicoideae</taxon>
        <taxon>Panicodae</taxon>
        <taxon>Paniceae</taxon>
        <taxon>Panicinae</taxon>
        <taxon>Panicum</taxon>
        <taxon>Panicum sect. Panicum</taxon>
    </lineage>
</organism>
<dbReference type="PROSITE" id="PS50297">
    <property type="entry name" value="ANK_REP_REGION"/>
    <property type="match status" value="1"/>
</dbReference>
<protein>
    <submittedName>
        <fullName evidence="2">Ankyrin-1-like</fullName>
    </submittedName>
</protein>
<dbReference type="PANTHER" id="PTHR46224:SF1">
    <property type="entry name" value="OS12G0634900 PROTEIN"/>
    <property type="match status" value="1"/>
</dbReference>
<dbReference type="InterPro" id="IPR002110">
    <property type="entry name" value="Ankyrin_rpt"/>
</dbReference>
<evidence type="ECO:0000313" key="2">
    <source>
        <dbReference type="EMBL" id="RLN17670.1"/>
    </source>
</evidence>
<evidence type="ECO:0000256" key="1">
    <source>
        <dbReference type="PROSITE-ProRule" id="PRU00023"/>
    </source>
</evidence>
<gene>
    <name evidence="2" type="ORF">C2845_PM02G06880</name>
</gene>
<sequence length="305" mass="33255">MDPLNLPLPATFRILLHTDDQDQWPPEATLLVAAYHGNVRRLKEIATRMDVDGKGVHSMLRRTAYKGMNALHAAAGGEGLLPICRYLVEEAKMDVNKRDTFVGKNMTPLQHAVFSGNLPVVRAVAIAKFLLSRGAHVDGKSCHATPVHLAVLGGHDSTLKILLDHDADPNKEVNLSTPLVAALHTASLSCLKLLIQAGAEVNGIGNPLARAACKGLTEAIKCLLEAGANPNTPDTYGRIPVEWAAVYGTSEDVEILFPFTSPIQTVTNWSVDGIINHMKLERKRLEDDDFVETRKSELKKQGMMH</sequence>
<dbReference type="Pfam" id="PF12796">
    <property type="entry name" value="Ank_2"/>
    <property type="match status" value="1"/>
</dbReference>
<feature type="repeat" description="ANK" evidence="1">
    <location>
        <begin position="174"/>
        <end position="206"/>
    </location>
</feature>
<keyword evidence="1" id="KW-0040">ANK repeat</keyword>
<name>A0A3L6S9J0_PANMI</name>
<dbReference type="Proteomes" id="UP000275267">
    <property type="component" value="Unassembled WGS sequence"/>
</dbReference>
<feature type="repeat" description="ANK" evidence="1">
    <location>
        <begin position="104"/>
        <end position="142"/>
    </location>
</feature>
<proteinExistence type="predicted"/>
<dbReference type="SMART" id="SM00248">
    <property type="entry name" value="ANK"/>
    <property type="match status" value="5"/>
</dbReference>
<dbReference type="InterPro" id="IPR036770">
    <property type="entry name" value="Ankyrin_rpt-contain_sf"/>
</dbReference>
<dbReference type="PANTHER" id="PTHR46224">
    <property type="entry name" value="ANKYRIN REPEAT FAMILY PROTEIN"/>
    <property type="match status" value="1"/>
</dbReference>
<dbReference type="InterPro" id="IPR051616">
    <property type="entry name" value="Cul2-RING_E3_ligase_SR"/>
</dbReference>
<evidence type="ECO:0000313" key="3">
    <source>
        <dbReference type="Proteomes" id="UP000275267"/>
    </source>
</evidence>
<dbReference type="SUPFAM" id="SSF48403">
    <property type="entry name" value="Ankyrin repeat"/>
    <property type="match status" value="1"/>
</dbReference>
<dbReference type="STRING" id="4540.A0A3L6S9J0"/>
<feature type="repeat" description="ANK" evidence="1">
    <location>
        <begin position="206"/>
        <end position="235"/>
    </location>
</feature>
<accession>A0A3L6S9J0</accession>
<reference evidence="3" key="1">
    <citation type="journal article" date="2019" name="Nat. Commun.">
        <title>The genome of broomcorn millet.</title>
        <authorList>
            <person name="Zou C."/>
            <person name="Miki D."/>
            <person name="Li D."/>
            <person name="Tang Q."/>
            <person name="Xiao L."/>
            <person name="Rajput S."/>
            <person name="Deng P."/>
            <person name="Jia W."/>
            <person name="Huang R."/>
            <person name="Zhang M."/>
            <person name="Sun Y."/>
            <person name="Hu J."/>
            <person name="Fu X."/>
            <person name="Schnable P.S."/>
            <person name="Li F."/>
            <person name="Zhang H."/>
            <person name="Feng B."/>
            <person name="Zhu X."/>
            <person name="Liu R."/>
            <person name="Schnable J.C."/>
            <person name="Zhu J.-K."/>
            <person name="Zhang H."/>
        </authorList>
    </citation>
    <scope>NUCLEOTIDE SEQUENCE [LARGE SCALE GENOMIC DNA]</scope>
</reference>
<dbReference type="Pfam" id="PF00023">
    <property type="entry name" value="Ank"/>
    <property type="match status" value="2"/>
</dbReference>
<dbReference type="PROSITE" id="PS50088">
    <property type="entry name" value="ANK_REPEAT"/>
    <property type="match status" value="4"/>
</dbReference>
<dbReference type="OrthoDB" id="412869at2759"/>
<feature type="repeat" description="ANK" evidence="1">
    <location>
        <begin position="142"/>
        <end position="174"/>
    </location>
</feature>
<comment type="caution">
    <text evidence="2">The sequence shown here is derived from an EMBL/GenBank/DDBJ whole genome shotgun (WGS) entry which is preliminary data.</text>
</comment>
<dbReference type="EMBL" id="PQIB02000005">
    <property type="protein sequence ID" value="RLN17670.1"/>
    <property type="molecule type" value="Genomic_DNA"/>
</dbReference>